<name>A0A150KMN0_9BACI</name>
<organism evidence="2 4">
    <name type="scientific">Heyndrickxia sporothermodurans</name>
    <dbReference type="NCBI Taxonomy" id="46224"/>
    <lineage>
        <taxon>Bacteria</taxon>
        <taxon>Bacillati</taxon>
        <taxon>Bacillota</taxon>
        <taxon>Bacilli</taxon>
        <taxon>Bacillales</taxon>
        <taxon>Bacillaceae</taxon>
        <taxon>Heyndrickxia</taxon>
    </lineage>
</organism>
<dbReference type="PANTHER" id="PTHR33744:SF15">
    <property type="entry name" value="CARBOHYDRATE DIACID REGULATOR"/>
    <property type="match status" value="1"/>
</dbReference>
<dbReference type="AlphaFoldDB" id="A0A150KMN0"/>
<feature type="domain" description="PucR C-terminal helix-turn-helix" evidence="1">
    <location>
        <begin position="238"/>
        <end position="294"/>
    </location>
</feature>
<dbReference type="OrthoDB" id="9792148at2"/>
<gene>
    <name evidence="2" type="ORF">B4102_0790</name>
    <name evidence="3" type="ORF">JGZ69_00380</name>
</gene>
<dbReference type="InterPro" id="IPR025736">
    <property type="entry name" value="PucR_C-HTH_dom"/>
</dbReference>
<dbReference type="RefSeq" id="WP_066233848.1">
    <property type="nucleotide sequence ID" value="NZ_CP066701.1"/>
</dbReference>
<dbReference type="InterPro" id="IPR042070">
    <property type="entry name" value="PucR_C-HTH_sf"/>
</dbReference>
<sequence length="301" mass="35589">MLKKLKIRYPNAEIKTSPTNLSNMIWFFIDEDQKYFGIPLNEITPSEIELLKALFPTTHNRIDLNTSCQSKKWFDYLFNDHPALPDEDVKKSFRIIQFSISQSEETLDVKSWEEAIKALFPHEVAIVFSSEKEGIIIEEKKAYILSLQELQTSIKTLESDFFFAIHFYLGGFYSIYDLKSMFQLEQSFFRFAHKEMTRERIFSLTNVLPLYLLKNTPNKLRASFFASIFEIFKEDKELRRTIKLYIENNSNASLTAKQLFLHRNSLQYRIDKFVEKTGFDLKSFPNVLIVYLACIDFEYLQ</sequence>
<dbReference type="PANTHER" id="PTHR33744">
    <property type="entry name" value="CARBOHYDRATE DIACID REGULATOR"/>
    <property type="match status" value="1"/>
</dbReference>
<evidence type="ECO:0000259" key="1">
    <source>
        <dbReference type="Pfam" id="PF13556"/>
    </source>
</evidence>
<evidence type="ECO:0000313" key="3">
    <source>
        <dbReference type="EMBL" id="QQX25521.1"/>
    </source>
</evidence>
<dbReference type="EMBL" id="CP066701">
    <property type="protein sequence ID" value="QQX25521.1"/>
    <property type="molecule type" value="Genomic_DNA"/>
</dbReference>
<keyword evidence="4" id="KW-1185">Reference proteome</keyword>
<dbReference type="PATRIC" id="fig|46224.3.peg.4196"/>
<accession>A0A150KMN0</accession>
<dbReference type="GeneID" id="62498850"/>
<dbReference type="KEGG" id="hspo:JGZ69_00380"/>
<dbReference type="InterPro" id="IPR051448">
    <property type="entry name" value="CdaR-like_regulators"/>
</dbReference>
<protein>
    <submittedName>
        <fullName evidence="3">Helix-turn-helix domain-containing protein</fullName>
    </submittedName>
</protein>
<dbReference type="Gene3D" id="1.10.10.2840">
    <property type="entry name" value="PucR C-terminal helix-turn-helix domain"/>
    <property type="match status" value="1"/>
</dbReference>
<reference evidence="3 5" key="2">
    <citation type="submission" date="2020-12" db="EMBL/GenBank/DDBJ databases">
        <title>Taxonomic evaluation of the Bacillus sporothermodurans group of bacteria based on whole genome sequences.</title>
        <authorList>
            <person name="Fiedler G."/>
            <person name="Herbstmann A.-D."/>
            <person name="Doll E."/>
            <person name="Wenning M."/>
            <person name="Brinks E."/>
            <person name="Kabisch J."/>
            <person name="Breitenwieser F."/>
            <person name="Lappann M."/>
            <person name="Boehnlein C."/>
            <person name="Franz C."/>
        </authorList>
    </citation>
    <scope>NUCLEOTIDE SEQUENCE [LARGE SCALE GENOMIC DNA]</scope>
    <source>
        <strain evidence="3 5">DSM 10599</strain>
    </source>
</reference>
<proteinExistence type="predicted"/>
<evidence type="ECO:0000313" key="2">
    <source>
        <dbReference type="EMBL" id="KYC97135.1"/>
    </source>
</evidence>
<evidence type="ECO:0000313" key="4">
    <source>
        <dbReference type="Proteomes" id="UP000075666"/>
    </source>
</evidence>
<reference evidence="2 4" key="1">
    <citation type="submission" date="2016-01" db="EMBL/GenBank/DDBJ databases">
        <title>Genome Sequences of Twelve Sporeforming Bacillus Species Isolated from Foods.</title>
        <authorList>
            <person name="Berendsen E.M."/>
            <person name="Wells-Bennik M.H."/>
            <person name="Krawcyk A.O."/>
            <person name="De Jong A."/>
            <person name="Holsappel S."/>
            <person name="Eijlander R.T."/>
            <person name="Kuipers O.P."/>
        </authorList>
    </citation>
    <scope>NUCLEOTIDE SEQUENCE [LARGE SCALE GENOMIC DNA]</scope>
    <source>
        <strain evidence="2 4">B4102</strain>
    </source>
</reference>
<evidence type="ECO:0000313" key="5">
    <source>
        <dbReference type="Proteomes" id="UP000595512"/>
    </source>
</evidence>
<dbReference type="STRING" id="46224.B4102_0790"/>
<dbReference type="EMBL" id="LQYN01000086">
    <property type="protein sequence ID" value="KYC97135.1"/>
    <property type="molecule type" value="Genomic_DNA"/>
</dbReference>
<dbReference type="Pfam" id="PF13556">
    <property type="entry name" value="HTH_30"/>
    <property type="match status" value="1"/>
</dbReference>
<dbReference type="Proteomes" id="UP000075666">
    <property type="component" value="Unassembled WGS sequence"/>
</dbReference>
<dbReference type="Proteomes" id="UP000595512">
    <property type="component" value="Chromosome"/>
</dbReference>